<dbReference type="GO" id="GO:0008878">
    <property type="term" value="F:glucose-1-phosphate adenylyltransferase activity"/>
    <property type="evidence" value="ECO:0007669"/>
    <property type="project" value="InterPro"/>
</dbReference>
<dbReference type="Pfam" id="PF24894">
    <property type="entry name" value="Hexapep_GlmU"/>
    <property type="match status" value="1"/>
</dbReference>
<dbReference type="Pfam" id="PF00483">
    <property type="entry name" value="NTP_transferase"/>
    <property type="match status" value="1"/>
</dbReference>
<feature type="domain" description="Glucose-1-phosphate adenylyltransferase/Bifunctional protein GlmU-like C-terminal hexapeptide" evidence="4">
    <location>
        <begin position="249"/>
        <end position="318"/>
    </location>
</feature>
<dbReference type="InterPro" id="IPR011004">
    <property type="entry name" value="Trimer_LpxA-like_sf"/>
</dbReference>
<evidence type="ECO:0000313" key="6">
    <source>
        <dbReference type="Proteomes" id="UP000251002"/>
    </source>
</evidence>
<dbReference type="CDD" id="cd02508">
    <property type="entry name" value="ADP_Glucose_PP"/>
    <property type="match status" value="1"/>
</dbReference>
<keyword evidence="6" id="KW-1185">Reference proteome</keyword>
<organism evidence="5 6">
    <name type="scientific">Planococcus halotolerans</name>
    <dbReference type="NCBI Taxonomy" id="2233542"/>
    <lineage>
        <taxon>Bacteria</taxon>
        <taxon>Bacillati</taxon>
        <taxon>Bacillota</taxon>
        <taxon>Bacilli</taxon>
        <taxon>Bacillales</taxon>
        <taxon>Caryophanaceae</taxon>
        <taxon>Planococcus</taxon>
    </lineage>
</organism>
<dbReference type="AlphaFoldDB" id="A0A365KQH6"/>
<dbReference type="SUPFAM" id="SSF53448">
    <property type="entry name" value="Nucleotide-diphospho-sugar transferases"/>
    <property type="match status" value="1"/>
</dbReference>
<comment type="caution">
    <text evidence="5">The sequence shown here is derived from an EMBL/GenBank/DDBJ whole genome shotgun (WGS) entry which is preliminary data.</text>
</comment>
<keyword evidence="5" id="KW-0808">Transferase</keyword>
<dbReference type="Proteomes" id="UP000251002">
    <property type="component" value="Unassembled WGS sequence"/>
</dbReference>
<gene>
    <name evidence="5" type="ORF">DP120_13610</name>
</gene>
<dbReference type="PANTHER" id="PTHR43523:SF6">
    <property type="entry name" value="GLYCOGEN BIOSYNTHESIS PROTEIN GLGD"/>
    <property type="match status" value="1"/>
</dbReference>
<feature type="domain" description="Nucleotidyl transferase" evidence="3">
    <location>
        <begin position="19"/>
        <end position="146"/>
    </location>
</feature>
<dbReference type="RefSeq" id="WP_112224221.1">
    <property type="nucleotide sequence ID" value="NZ_CP047673.1"/>
</dbReference>
<dbReference type="GO" id="GO:0005978">
    <property type="term" value="P:glycogen biosynthetic process"/>
    <property type="evidence" value="ECO:0007669"/>
    <property type="project" value="UniProtKB-KW"/>
</dbReference>
<dbReference type="InterPro" id="IPR029044">
    <property type="entry name" value="Nucleotide-diphossugar_trans"/>
</dbReference>
<keyword evidence="2" id="KW-0320">Glycogen biosynthesis</keyword>
<dbReference type="InterPro" id="IPR056818">
    <property type="entry name" value="GlmU/GlgC-like_hexapep"/>
</dbReference>
<accession>A0A365KQH6</accession>
<reference evidence="5 6" key="1">
    <citation type="submission" date="2018-06" db="EMBL/GenBank/DDBJ databases">
        <title>The draft genome sequences of strains SCU63 and S1.</title>
        <authorList>
            <person name="Gan L."/>
        </authorList>
    </citation>
    <scope>NUCLEOTIDE SEQUENCE [LARGE SCALE GENOMIC DNA]</scope>
    <source>
        <strain evidence="5 6">SCU63</strain>
    </source>
</reference>
<evidence type="ECO:0000259" key="3">
    <source>
        <dbReference type="Pfam" id="PF00483"/>
    </source>
</evidence>
<dbReference type="InterPro" id="IPR011831">
    <property type="entry name" value="ADP-Glc_PPase"/>
</dbReference>
<dbReference type="InterPro" id="IPR005835">
    <property type="entry name" value="NTP_transferase_dom"/>
</dbReference>
<dbReference type="SUPFAM" id="SSF51161">
    <property type="entry name" value="Trimeric LpxA-like enzymes"/>
    <property type="match status" value="1"/>
</dbReference>
<evidence type="ECO:0000259" key="4">
    <source>
        <dbReference type="Pfam" id="PF24894"/>
    </source>
</evidence>
<dbReference type="Gene3D" id="3.90.550.10">
    <property type="entry name" value="Spore Coat Polysaccharide Biosynthesis Protein SpsA, Chain A"/>
    <property type="match status" value="1"/>
</dbReference>
<keyword evidence="5" id="KW-0548">Nucleotidyltransferase</keyword>
<dbReference type="PANTHER" id="PTHR43523">
    <property type="entry name" value="GLUCOSE-1-PHOSPHATE ADENYLYLTRANSFERASE-RELATED"/>
    <property type="match status" value="1"/>
</dbReference>
<name>A0A365KQH6_9BACL</name>
<evidence type="ECO:0000313" key="5">
    <source>
        <dbReference type="EMBL" id="RAZ75410.1"/>
    </source>
</evidence>
<comment type="similarity">
    <text evidence="1">Belongs to the bacterial/plant glucose-1-phosphate adenylyltransferase family.</text>
</comment>
<sequence length="340" mass="38266">MRLAAVIDATVTIPGLKELAMYRSSASIPFAGRYRLIDFALSNIVNSNINSVGVFASQQSVSLMDHIGKGKSWDLDRRRNGLYFLPTSQREGDQLSVGSFAALEDHLNFFNKSTQPHIVVTCAFSISQLDYNDMLEKHLASGADITEAVRDGECMKSYILSKELLMQMIKGFRENRVVSVEDVVNLKKKPYTFAQYEYEGYFVLINSMESYFNESMALLNEITWRQLFLPERPTYTKVKDEPPTKYMKGSNVKRSLVANGSLLEGEIRDSILSRAVEIGKNSKIEKCIIMQKCVIEENCDLLYVIADKDVRIKAGSVVHGTKEKPVVIRKGSIVSEGEEL</sequence>
<proteinExistence type="inferred from homology"/>
<dbReference type="EMBL" id="QLZR01000006">
    <property type="protein sequence ID" value="RAZ75410.1"/>
    <property type="molecule type" value="Genomic_DNA"/>
</dbReference>
<evidence type="ECO:0000256" key="1">
    <source>
        <dbReference type="ARBA" id="ARBA00010443"/>
    </source>
</evidence>
<dbReference type="Gene3D" id="2.160.10.10">
    <property type="entry name" value="Hexapeptide repeat proteins"/>
    <property type="match status" value="1"/>
</dbReference>
<dbReference type="CDD" id="cd04651">
    <property type="entry name" value="LbH_G1P_AT_C"/>
    <property type="match status" value="1"/>
</dbReference>
<protein>
    <submittedName>
        <fullName evidence="5">Glucose-1-phosphate adenylyltransferase</fullName>
    </submittedName>
</protein>
<evidence type="ECO:0000256" key="2">
    <source>
        <dbReference type="ARBA" id="ARBA00023056"/>
    </source>
</evidence>